<dbReference type="AlphaFoldDB" id="A0A9D4VKL6"/>
<name>A0A9D4VKL6_PEA</name>
<reference evidence="1 2" key="1">
    <citation type="journal article" date="2022" name="Nat. Genet.">
        <title>Improved pea reference genome and pan-genome highlight genomic features and evolutionary characteristics.</title>
        <authorList>
            <person name="Yang T."/>
            <person name="Liu R."/>
            <person name="Luo Y."/>
            <person name="Hu S."/>
            <person name="Wang D."/>
            <person name="Wang C."/>
            <person name="Pandey M.K."/>
            <person name="Ge S."/>
            <person name="Xu Q."/>
            <person name="Li N."/>
            <person name="Li G."/>
            <person name="Huang Y."/>
            <person name="Saxena R.K."/>
            <person name="Ji Y."/>
            <person name="Li M."/>
            <person name="Yan X."/>
            <person name="He Y."/>
            <person name="Liu Y."/>
            <person name="Wang X."/>
            <person name="Xiang C."/>
            <person name="Varshney R.K."/>
            <person name="Ding H."/>
            <person name="Gao S."/>
            <person name="Zong X."/>
        </authorList>
    </citation>
    <scope>NUCLEOTIDE SEQUENCE [LARGE SCALE GENOMIC DNA]</scope>
    <source>
        <strain evidence="1 2">cv. Zhongwan 6</strain>
    </source>
</reference>
<organism evidence="1 2">
    <name type="scientific">Pisum sativum</name>
    <name type="common">Garden pea</name>
    <name type="synonym">Lathyrus oleraceus</name>
    <dbReference type="NCBI Taxonomy" id="3888"/>
    <lineage>
        <taxon>Eukaryota</taxon>
        <taxon>Viridiplantae</taxon>
        <taxon>Streptophyta</taxon>
        <taxon>Embryophyta</taxon>
        <taxon>Tracheophyta</taxon>
        <taxon>Spermatophyta</taxon>
        <taxon>Magnoliopsida</taxon>
        <taxon>eudicotyledons</taxon>
        <taxon>Gunneridae</taxon>
        <taxon>Pentapetalae</taxon>
        <taxon>rosids</taxon>
        <taxon>fabids</taxon>
        <taxon>Fabales</taxon>
        <taxon>Fabaceae</taxon>
        <taxon>Papilionoideae</taxon>
        <taxon>50 kb inversion clade</taxon>
        <taxon>NPAAA clade</taxon>
        <taxon>Hologalegina</taxon>
        <taxon>IRL clade</taxon>
        <taxon>Fabeae</taxon>
        <taxon>Lathyrus</taxon>
    </lineage>
</organism>
<dbReference type="Gramene" id="Psat7g052560.1">
    <property type="protein sequence ID" value="Psat7g052560.1.cds"/>
    <property type="gene ID" value="Psat7g052560"/>
</dbReference>
<comment type="caution">
    <text evidence="1">The sequence shown here is derived from an EMBL/GenBank/DDBJ whole genome shotgun (WGS) entry which is preliminary data.</text>
</comment>
<dbReference type="Proteomes" id="UP001058974">
    <property type="component" value="Chromosome 7"/>
</dbReference>
<accession>A0A9D4VKL6</accession>
<dbReference type="Gramene" id="Psat07G0140900-T1">
    <property type="protein sequence ID" value="KAI5384385.1"/>
    <property type="gene ID" value="KIW84_071409"/>
</dbReference>
<gene>
    <name evidence="1" type="ORF">KIW84_071409</name>
</gene>
<protein>
    <submittedName>
        <fullName evidence="1">Uncharacterized protein</fullName>
    </submittedName>
</protein>
<dbReference type="EMBL" id="JAMSHJ010000007">
    <property type="protein sequence ID" value="KAI5384385.1"/>
    <property type="molecule type" value="Genomic_DNA"/>
</dbReference>
<proteinExistence type="predicted"/>
<sequence length="348" mass="38555">MSQPTTITTKALAISRNGYPSKSALNNDFFSSVTSTPKQDPIRQNYPVSSTSRLVVESSEYATGHHKVFRTDTISIDHPNFEVNVIDTLCSTIVAIINRIETKVSQHPKSTVLALVLVGYKCVQEASTEFVAPVSLLRLHPNHLVTGSSAVTYVFLLQHGNAEVVDEAVTLLIEELELLKSEIGNDTADSDQFTFDIDSKTFSRLELFALIKFDLKVLLACVSMAGDSSLIGHTQTTNLHLGRVEKLVSFITKKMNPFELPIQAFMVLQFAAVKTLERLNSVEFLIKCSLKEHNHDSVEFQTEKEDDDYQFSNGLSAAITENLEKYSKLLVKALHISFALAIKTAALD</sequence>
<evidence type="ECO:0000313" key="2">
    <source>
        <dbReference type="Proteomes" id="UP001058974"/>
    </source>
</evidence>
<evidence type="ECO:0000313" key="1">
    <source>
        <dbReference type="EMBL" id="KAI5384385.1"/>
    </source>
</evidence>
<keyword evidence="2" id="KW-1185">Reference proteome</keyword>